<sequence length="62" mass="6967">MTVASGDNTVRRGIVLYVGNDAKDLCETIWEDKKYKLAPIECTTSASTFENIKIALNFYGYK</sequence>
<name>A0ACC1LNQ2_9FUNG</name>
<evidence type="ECO:0000313" key="2">
    <source>
        <dbReference type="Proteomes" id="UP001140096"/>
    </source>
</evidence>
<gene>
    <name evidence="1" type="ORF">H4S07_001324</name>
</gene>
<proteinExistence type="predicted"/>
<accession>A0ACC1LNQ2</accession>
<protein>
    <submittedName>
        <fullName evidence="1">Uncharacterized protein</fullName>
    </submittedName>
</protein>
<feature type="non-terminal residue" evidence="1">
    <location>
        <position position="62"/>
    </location>
</feature>
<reference evidence="1" key="1">
    <citation type="submission" date="2022-07" db="EMBL/GenBank/DDBJ databases">
        <title>Phylogenomic reconstructions and comparative analyses of Kickxellomycotina fungi.</title>
        <authorList>
            <person name="Reynolds N.K."/>
            <person name="Stajich J.E."/>
            <person name="Barry K."/>
            <person name="Grigoriev I.V."/>
            <person name="Crous P."/>
            <person name="Smith M.E."/>
        </authorList>
    </citation>
    <scope>NUCLEOTIDE SEQUENCE</scope>
    <source>
        <strain evidence="1">CBS 102833</strain>
    </source>
</reference>
<evidence type="ECO:0000313" key="1">
    <source>
        <dbReference type="EMBL" id="KAJ2812551.1"/>
    </source>
</evidence>
<keyword evidence="2" id="KW-1185">Reference proteome</keyword>
<dbReference type="EMBL" id="JANBUP010000201">
    <property type="protein sequence ID" value="KAJ2812551.1"/>
    <property type="molecule type" value="Genomic_DNA"/>
</dbReference>
<dbReference type="Proteomes" id="UP001140096">
    <property type="component" value="Unassembled WGS sequence"/>
</dbReference>
<organism evidence="1 2">
    <name type="scientific">Coemansia furcata</name>
    <dbReference type="NCBI Taxonomy" id="417177"/>
    <lineage>
        <taxon>Eukaryota</taxon>
        <taxon>Fungi</taxon>
        <taxon>Fungi incertae sedis</taxon>
        <taxon>Zoopagomycota</taxon>
        <taxon>Kickxellomycotina</taxon>
        <taxon>Kickxellomycetes</taxon>
        <taxon>Kickxellales</taxon>
        <taxon>Kickxellaceae</taxon>
        <taxon>Coemansia</taxon>
    </lineage>
</organism>
<comment type="caution">
    <text evidence="1">The sequence shown here is derived from an EMBL/GenBank/DDBJ whole genome shotgun (WGS) entry which is preliminary data.</text>
</comment>